<dbReference type="GO" id="GO:0016301">
    <property type="term" value="F:kinase activity"/>
    <property type="evidence" value="ECO:0007669"/>
    <property type="project" value="UniProtKB-KW"/>
</dbReference>
<protein>
    <submittedName>
        <fullName evidence="2">Methylthioribose kinase</fullName>
    </submittedName>
</protein>
<evidence type="ECO:0000313" key="3">
    <source>
        <dbReference type="Proteomes" id="UP000188184"/>
    </source>
</evidence>
<gene>
    <name evidence="2" type="ORF">B0X71_12440</name>
</gene>
<dbReference type="Proteomes" id="UP000188184">
    <property type="component" value="Chromosome"/>
</dbReference>
<evidence type="ECO:0000313" key="2">
    <source>
        <dbReference type="EMBL" id="AQQ53814.1"/>
    </source>
</evidence>
<accession>A0A1Q2L0B6</accession>
<dbReference type="InterPro" id="IPR055571">
    <property type="entry name" value="DUF7147"/>
</dbReference>
<dbReference type="Pfam" id="PF23648">
    <property type="entry name" value="DUF7147"/>
    <property type="match status" value="1"/>
</dbReference>
<dbReference type="AlphaFoldDB" id="A0A1Q2L0B6"/>
<keyword evidence="2" id="KW-0808">Transferase</keyword>
<name>A0A1Q2L0B6_9BACL</name>
<keyword evidence="3" id="KW-1185">Reference proteome</keyword>
<evidence type="ECO:0000259" key="1">
    <source>
        <dbReference type="Pfam" id="PF23648"/>
    </source>
</evidence>
<sequence>MNQRFIELGEGFGDIYELLELLSSNSHRFLNAFIFNTVTESGQPALSVAVAFSPGGASNFTPIYICREGIQPNSKRVKLFEESVKEIGRTPIKLDVKPSYLFADTRLYFNYLIGILRLNHYLPPLA</sequence>
<dbReference type="RefSeq" id="WP_077589713.1">
    <property type="nucleotide sequence ID" value="NZ_CP019640.1"/>
</dbReference>
<proteinExistence type="predicted"/>
<feature type="domain" description="DUF7147" evidence="1">
    <location>
        <begin position="1"/>
        <end position="122"/>
    </location>
</feature>
<organism evidence="2 3">
    <name type="scientific">Planococcus lenghuensis</name>
    <dbReference type="NCBI Taxonomy" id="2213202"/>
    <lineage>
        <taxon>Bacteria</taxon>
        <taxon>Bacillati</taxon>
        <taxon>Bacillota</taxon>
        <taxon>Bacilli</taxon>
        <taxon>Bacillales</taxon>
        <taxon>Caryophanaceae</taxon>
        <taxon>Planococcus</taxon>
    </lineage>
</organism>
<keyword evidence="2" id="KW-0418">Kinase</keyword>
<dbReference type="OrthoDB" id="2427086at2"/>
<dbReference type="EMBL" id="CP019640">
    <property type="protein sequence ID" value="AQQ53814.1"/>
    <property type="molecule type" value="Genomic_DNA"/>
</dbReference>
<reference evidence="2 3" key="1">
    <citation type="submission" date="2017-02" db="EMBL/GenBank/DDBJ databases">
        <title>The complete genomic sequence of a novel cold adapted crude oil-degrading bacterium Planococcus qaidamina Y42.</title>
        <authorList>
            <person name="Yang R."/>
        </authorList>
    </citation>
    <scope>NUCLEOTIDE SEQUENCE [LARGE SCALE GENOMIC DNA]</scope>
    <source>
        <strain evidence="2 3">Y42</strain>
    </source>
</reference>
<dbReference type="KEGG" id="pmar:B0X71_12440"/>